<dbReference type="EMBL" id="FNOK01000012">
    <property type="protein sequence ID" value="SDX57585.1"/>
    <property type="molecule type" value="Genomic_DNA"/>
</dbReference>
<name>A0A1H3CTZ7_9PSEU</name>
<dbReference type="InterPro" id="IPR041479">
    <property type="entry name" value="TetR_CgmR_C"/>
</dbReference>
<evidence type="ECO:0000256" key="1">
    <source>
        <dbReference type="ARBA" id="ARBA00023125"/>
    </source>
</evidence>
<feature type="domain" description="HTH tetR-type" evidence="3">
    <location>
        <begin position="10"/>
        <end position="69"/>
    </location>
</feature>
<accession>A0A1H3CTZ7</accession>
<dbReference type="Proteomes" id="UP000199529">
    <property type="component" value="Unassembled WGS sequence"/>
</dbReference>
<organism evidence="4 5">
    <name type="scientific">Saccharopolyspora shandongensis</name>
    <dbReference type="NCBI Taxonomy" id="418495"/>
    <lineage>
        <taxon>Bacteria</taxon>
        <taxon>Bacillati</taxon>
        <taxon>Actinomycetota</taxon>
        <taxon>Actinomycetes</taxon>
        <taxon>Pseudonocardiales</taxon>
        <taxon>Pseudonocardiaceae</taxon>
        <taxon>Saccharopolyspora</taxon>
    </lineage>
</organism>
<dbReference type="InterPro" id="IPR009057">
    <property type="entry name" value="Homeodomain-like_sf"/>
</dbReference>
<evidence type="ECO:0000313" key="5">
    <source>
        <dbReference type="Proteomes" id="UP000199529"/>
    </source>
</evidence>
<dbReference type="SUPFAM" id="SSF46689">
    <property type="entry name" value="Homeodomain-like"/>
    <property type="match status" value="1"/>
</dbReference>
<dbReference type="OrthoDB" id="9806334at2"/>
<proteinExistence type="predicted"/>
<keyword evidence="1 2" id="KW-0238">DNA-binding</keyword>
<dbReference type="PANTHER" id="PTHR30055">
    <property type="entry name" value="HTH-TYPE TRANSCRIPTIONAL REGULATOR RUTR"/>
    <property type="match status" value="1"/>
</dbReference>
<sequence>MGRTTGRTPEDTRRLLLDAAAHVISRQGVGATLDAIARHAGVSKGGLVYHFASKQALLVALAQEQIDAFRDAVLARITDPEGTPGRLTRAYVRASLVPLGGDEALERLSLIAQLLAVPEVLDIVREDERRWQSDIDADGVPTATQRVVLAAADGISARPIWTPPDLDLPARRELEEALIGMIDAAISGAEVRQ</sequence>
<dbReference type="RefSeq" id="WP_093265971.1">
    <property type="nucleotide sequence ID" value="NZ_FNOK01000012.1"/>
</dbReference>
<dbReference type="AlphaFoldDB" id="A0A1H3CTZ7"/>
<keyword evidence="5" id="KW-1185">Reference proteome</keyword>
<gene>
    <name evidence="4" type="ORF">SAMN05216215_1012151</name>
</gene>
<dbReference type="PANTHER" id="PTHR30055:SF148">
    <property type="entry name" value="TETR-FAMILY TRANSCRIPTIONAL REGULATOR"/>
    <property type="match status" value="1"/>
</dbReference>
<protein>
    <submittedName>
        <fullName evidence="4">Transcriptional regulator, TetR family</fullName>
    </submittedName>
</protein>
<evidence type="ECO:0000313" key="4">
    <source>
        <dbReference type="EMBL" id="SDX57585.1"/>
    </source>
</evidence>
<dbReference type="GO" id="GO:0003700">
    <property type="term" value="F:DNA-binding transcription factor activity"/>
    <property type="evidence" value="ECO:0007669"/>
    <property type="project" value="TreeGrafter"/>
</dbReference>
<dbReference type="PROSITE" id="PS50977">
    <property type="entry name" value="HTH_TETR_2"/>
    <property type="match status" value="1"/>
</dbReference>
<evidence type="ECO:0000256" key="2">
    <source>
        <dbReference type="PROSITE-ProRule" id="PRU00335"/>
    </source>
</evidence>
<dbReference type="InterPro" id="IPR050109">
    <property type="entry name" value="HTH-type_TetR-like_transc_reg"/>
</dbReference>
<reference evidence="5" key="1">
    <citation type="submission" date="2016-10" db="EMBL/GenBank/DDBJ databases">
        <authorList>
            <person name="Varghese N."/>
            <person name="Submissions S."/>
        </authorList>
    </citation>
    <scope>NUCLEOTIDE SEQUENCE [LARGE SCALE GENOMIC DNA]</scope>
    <source>
        <strain evidence="5">CGMCC 4.3530</strain>
    </source>
</reference>
<dbReference type="GO" id="GO:0000976">
    <property type="term" value="F:transcription cis-regulatory region binding"/>
    <property type="evidence" value="ECO:0007669"/>
    <property type="project" value="TreeGrafter"/>
</dbReference>
<dbReference type="Pfam" id="PF17937">
    <property type="entry name" value="TetR_C_28"/>
    <property type="match status" value="1"/>
</dbReference>
<evidence type="ECO:0000259" key="3">
    <source>
        <dbReference type="PROSITE" id="PS50977"/>
    </source>
</evidence>
<dbReference type="PRINTS" id="PR00455">
    <property type="entry name" value="HTHTETR"/>
</dbReference>
<dbReference type="Pfam" id="PF00440">
    <property type="entry name" value="TetR_N"/>
    <property type="match status" value="1"/>
</dbReference>
<dbReference type="InterPro" id="IPR001647">
    <property type="entry name" value="HTH_TetR"/>
</dbReference>
<dbReference type="STRING" id="418495.SAMN05216215_1012151"/>
<feature type="DNA-binding region" description="H-T-H motif" evidence="2">
    <location>
        <begin position="32"/>
        <end position="51"/>
    </location>
</feature>
<dbReference type="Gene3D" id="1.10.357.10">
    <property type="entry name" value="Tetracycline Repressor, domain 2"/>
    <property type="match status" value="1"/>
</dbReference>